<dbReference type="EMBL" id="QBIU01000001">
    <property type="protein sequence ID" value="MWV69152.1"/>
    <property type="molecule type" value="Genomic_DNA"/>
</dbReference>
<evidence type="ECO:0000313" key="3">
    <source>
        <dbReference type="Proteomes" id="UP000029714"/>
    </source>
</evidence>
<sequence>MKIPRKKEKYYIDTFYQNESEFLKSEKYFINSQNEIMQSFGVEFFSFANSVDTEIPSGKGSDHTQKVLNLKNKKPNKLASLALSNYYAFKEFYNIKNDYIYGVLHL</sequence>
<gene>
    <name evidence="1" type="ORF">DCO61_03760</name>
    <name evidence="2" type="ORF">LS64_006755</name>
</gene>
<dbReference type="AlphaFoldDB" id="A0A347VSF8"/>
<evidence type="ECO:0000313" key="1">
    <source>
        <dbReference type="EMBL" id="MWV69152.1"/>
    </source>
</evidence>
<reference evidence="2 3" key="1">
    <citation type="journal article" date="2014" name="Genome Announc.">
        <title>Draft genome sequences of eight enterohepatic helicobacter species isolated from both laboratory and wild rodents.</title>
        <authorList>
            <person name="Sheh A."/>
            <person name="Shen Z."/>
            <person name="Fox J.G."/>
        </authorList>
    </citation>
    <scope>NUCLEOTIDE SEQUENCE [LARGE SCALE GENOMIC DNA]</scope>
    <source>
        <strain evidence="2 3">MIT 97-6194</strain>
    </source>
</reference>
<organism evidence="2 3">
    <name type="scientific">Helicobacter saguini</name>
    <dbReference type="NCBI Taxonomy" id="1548018"/>
    <lineage>
        <taxon>Bacteria</taxon>
        <taxon>Pseudomonadati</taxon>
        <taxon>Campylobacterota</taxon>
        <taxon>Epsilonproteobacteria</taxon>
        <taxon>Campylobacterales</taxon>
        <taxon>Helicobacteraceae</taxon>
        <taxon>Helicobacter</taxon>
    </lineage>
</organism>
<reference evidence="1 4" key="4">
    <citation type="submission" date="2019-12" db="EMBL/GenBank/DDBJ databases">
        <title>Multi-Generational Helicobacter saguini Isolates.</title>
        <authorList>
            <person name="Mannion A."/>
            <person name="Shen Z."/>
            <person name="Fox J.G."/>
        </authorList>
    </citation>
    <scope>NUCLEOTIDE SEQUENCE [LARGE SCALE GENOMIC DNA]</scope>
    <source>
        <strain evidence="1">16-048</strain>
        <strain evidence="4">16-048 (F4)</strain>
    </source>
</reference>
<reference evidence="2 3" key="2">
    <citation type="journal article" date="2016" name="Infect. Immun.">
        <title>Helicobacter saguini, a Novel Helicobacter Isolated from Cotton-Top Tamarins with Ulcerative Colitis, Has Proinflammatory Properties and Induces Typhlocolitis and Dysplasia in Gnotobiotic IL-10-/- Mice.</title>
        <authorList>
            <person name="Shen Z."/>
            <person name="Mannion A."/>
            <person name="Whary M.T."/>
            <person name="Muthupalani S."/>
            <person name="Sheh A."/>
            <person name="Feng Y."/>
            <person name="Gong G."/>
            <person name="Vandamme P."/>
            <person name="Holcombe H.R."/>
            <person name="Paster B.J."/>
            <person name="Fox J.G."/>
        </authorList>
    </citation>
    <scope>NUCLEOTIDE SEQUENCE [LARGE SCALE GENOMIC DNA]</scope>
    <source>
        <strain evidence="2 3">MIT 97-6194</strain>
    </source>
</reference>
<name>A0A347VSF8_9HELI</name>
<dbReference type="RefSeq" id="WP_034573833.1">
    <property type="nucleotide sequence ID" value="NZ_JRMP02000009.1"/>
</dbReference>
<evidence type="ECO:0000313" key="2">
    <source>
        <dbReference type="EMBL" id="TLD94194.1"/>
    </source>
</evidence>
<comment type="caution">
    <text evidence="2">The sequence shown here is derived from an EMBL/GenBank/DDBJ whole genome shotgun (WGS) entry which is preliminary data.</text>
</comment>
<dbReference type="Proteomes" id="UP000477070">
    <property type="component" value="Unassembled WGS sequence"/>
</dbReference>
<proteinExistence type="predicted"/>
<dbReference type="EMBL" id="JRMP02000009">
    <property type="protein sequence ID" value="TLD94194.1"/>
    <property type="molecule type" value="Genomic_DNA"/>
</dbReference>
<reference evidence="2" key="3">
    <citation type="submission" date="2018-04" db="EMBL/GenBank/DDBJ databases">
        <authorList>
            <person name="Sheh A."/>
            <person name="Shen Z."/>
            <person name="Mannion A.J."/>
            <person name="Fox J.G."/>
        </authorList>
    </citation>
    <scope>NUCLEOTIDE SEQUENCE</scope>
    <source>
        <strain evidence="2">MIT 97-6194</strain>
    </source>
</reference>
<accession>A0A347VSF8</accession>
<protein>
    <submittedName>
        <fullName evidence="2">Uncharacterized protein</fullName>
    </submittedName>
</protein>
<evidence type="ECO:0000313" key="4">
    <source>
        <dbReference type="Proteomes" id="UP000477070"/>
    </source>
</evidence>
<dbReference type="Proteomes" id="UP000029714">
    <property type="component" value="Unassembled WGS sequence"/>
</dbReference>
<keyword evidence="3" id="KW-1185">Reference proteome</keyword>